<evidence type="ECO:0000313" key="8">
    <source>
        <dbReference type="Proteomes" id="UP000275385"/>
    </source>
</evidence>
<dbReference type="InterPro" id="IPR000873">
    <property type="entry name" value="AMP-dep_synth/lig_dom"/>
</dbReference>
<dbReference type="Proteomes" id="UP000275385">
    <property type="component" value="Unassembled WGS sequence"/>
</dbReference>
<evidence type="ECO:0000256" key="5">
    <source>
        <dbReference type="ARBA" id="ARBA00036813"/>
    </source>
</evidence>
<keyword evidence="4" id="KW-0067">ATP-binding</keyword>
<dbReference type="InterPro" id="IPR042099">
    <property type="entry name" value="ANL_N_sf"/>
</dbReference>
<keyword evidence="3" id="KW-0547">Nucleotide-binding</keyword>
<evidence type="ECO:0000259" key="6">
    <source>
        <dbReference type="Pfam" id="PF00501"/>
    </source>
</evidence>
<proteinExistence type="inferred from homology"/>
<dbReference type="STRING" id="177199.A0A420YN31"/>
<dbReference type="Pfam" id="PF00501">
    <property type="entry name" value="AMP-binding"/>
    <property type="match status" value="1"/>
</dbReference>
<feature type="domain" description="AMP-dependent synthetase/ligase" evidence="6">
    <location>
        <begin position="108"/>
        <end position="519"/>
    </location>
</feature>
<dbReference type="InterPro" id="IPR020845">
    <property type="entry name" value="AMP-binding_CS"/>
</dbReference>
<name>A0A420YN31_9PEZI</name>
<dbReference type="OrthoDB" id="1700726at2759"/>
<comment type="caution">
    <text evidence="7">The sequence shown here is derived from an EMBL/GenBank/DDBJ whole genome shotgun (WGS) entry which is preliminary data.</text>
</comment>
<evidence type="ECO:0000256" key="2">
    <source>
        <dbReference type="ARBA" id="ARBA00022598"/>
    </source>
</evidence>
<comment type="catalytic activity">
    <reaction evidence="5">
        <text>a long-chain fatty acid + ATP + CoA = a long-chain fatty acyl-CoA + AMP + diphosphate</text>
        <dbReference type="Rhea" id="RHEA:15421"/>
        <dbReference type="ChEBI" id="CHEBI:30616"/>
        <dbReference type="ChEBI" id="CHEBI:33019"/>
        <dbReference type="ChEBI" id="CHEBI:57287"/>
        <dbReference type="ChEBI" id="CHEBI:57560"/>
        <dbReference type="ChEBI" id="CHEBI:83139"/>
        <dbReference type="ChEBI" id="CHEBI:456215"/>
        <dbReference type="EC" id="6.2.1.3"/>
    </reaction>
</comment>
<dbReference type="PANTHER" id="PTHR43272">
    <property type="entry name" value="LONG-CHAIN-FATTY-ACID--COA LIGASE"/>
    <property type="match status" value="1"/>
</dbReference>
<dbReference type="SUPFAM" id="SSF56801">
    <property type="entry name" value="Acetyl-CoA synthetase-like"/>
    <property type="match status" value="1"/>
</dbReference>
<organism evidence="7 8">
    <name type="scientific">Coniochaeta pulveracea</name>
    <dbReference type="NCBI Taxonomy" id="177199"/>
    <lineage>
        <taxon>Eukaryota</taxon>
        <taxon>Fungi</taxon>
        <taxon>Dikarya</taxon>
        <taxon>Ascomycota</taxon>
        <taxon>Pezizomycotina</taxon>
        <taxon>Sordariomycetes</taxon>
        <taxon>Sordariomycetidae</taxon>
        <taxon>Coniochaetales</taxon>
        <taxon>Coniochaetaceae</taxon>
        <taxon>Coniochaeta</taxon>
    </lineage>
</organism>
<dbReference type="GO" id="GO:0005783">
    <property type="term" value="C:endoplasmic reticulum"/>
    <property type="evidence" value="ECO:0007669"/>
    <property type="project" value="TreeGrafter"/>
</dbReference>
<evidence type="ECO:0000256" key="4">
    <source>
        <dbReference type="ARBA" id="ARBA00022840"/>
    </source>
</evidence>
<dbReference type="AlphaFoldDB" id="A0A420YN31"/>
<evidence type="ECO:0000256" key="1">
    <source>
        <dbReference type="ARBA" id="ARBA00006432"/>
    </source>
</evidence>
<protein>
    <recommendedName>
        <fullName evidence="6">AMP-dependent synthetase/ligase domain-containing protein</fullName>
    </recommendedName>
</protein>
<evidence type="ECO:0000313" key="7">
    <source>
        <dbReference type="EMBL" id="RKU49215.1"/>
    </source>
</evidence>
<dbReference type="PANTHER" id="PTHR43272:SF83">
    <property type="entry name" value="ACYL-COA SYNTHETASE LONG-CHAIN, ISOFORM J"/>
    <property type="match status" value="1"/>
</dbReference>
<dbReference type="EMBL" id="QVQW01000002">
    <property type="protein sequence ID" value="RKU49215.1"/>
    <property type="molecule type" value="Genomic_DNA"/>
</dbReference>
<keyword evidence="8" id="KW-1185">Reference proteome</keyword>
<dbReference type="GO" id="GO:0005811">
    <property type="term" value="C:lipid droplet"/>
    <property type="evidence" value="ECO:0007669"/>
    <property type="project" value="TreeGrafter"/>
</dbReference>
<dbReference type="PROSITE" id="PS00455">
    <property type="entry name" value="AMP_BINDING"/>
    <property type="match status" value="1"/>
</dbReference>
<dbReference type="GO" id="GO:0005524">
    <property type="term" value="F:ATP binding"/>
    <property type="evidence" value="ECO:0007669"/>
    <property type="project" value="UniProtKB-KW"/>
</dbReference>
<dbReference type="GO" id="GO:0005886">
    <property type="term" value="C:plasma membrane"/>
    <property type="evidence" value="ECO:0007669"/>
    <property type="project" value="TreeGrafter"/>
</dbReference>
<comment type="similarity">
    <text evidence="1">Belongs to the ATP-dependent AMP-binding enzyme family.</text>
</comment>
<dbReference type="GO" id="GO:0035336">
    <property type="term" value="P:long-chain fatty-acyl-CoA metabolic process"/>
    <property type="evidence" value="ECO:0007669"/>
    <property type="project" value="TreeGrafter"/>
</dbReference>
<dbReference type="GO" id="GO:0004467">
    <property type="term" value="F:long-chain fatty acid-CoA ligase activity"/>
    <property type="evidence" value="ECO:0007669"/>
    <property type="project" value="UniProtKB-EC"/>
</dbReference>
<evidence type="ECO:0000256" key="3">
    <source>
        <dbReference type="ARBA" id="ARBA00022741"/>
    </source>
</evidence>
<sequence>MSHLTGIMPLYKVEKPPYSIISPGNKPVEGETIPRRHLKAKNGLVERPVPEVGTIYELLTRSGKQYANEPAVGSRKLLETHTEIKKVSKVVDGEVRQVDKEWQFFELSDYSFQTYSEYEMQALQVGAGLRKLGLEPHDKVHLFATTSANWLTMSHACSSQNLTIVTAYDTLGESGVEHSLVQSEPNAIYTDPHLLHTIANPLKRATSIQYLIYNDSSNQPVPQEQIDSFKSSHPGLTIISISDLRALGESNPVPPTPPTPEDTYCIMYTSGSTGPPKGVPVTHAAIVAAVASLYAVVDNCVSHRDTILAYLPLAHIFELVVENLVIFVGATLGYGSPRTLTDASTKHCQGDLRCLKPTIMVGVPQVWETVRKGIEGQVEAKGGLIKAVFWGALKAKSLLVKYGLPGQELFDSVVFGQVRTMTGGRLRFIVNGASGISDGTQHFLSLVVAPMISGYGLTESCGNGMLGSPLQWEAGAVGTIPAAIEIKLVALPELGYRTDTPIPQGEILMRGLPVTKSYYKDPEETAKAFTEDGWFKTGDIGQFERNGHVRVIDRVKNLVKMQGGEYIALEKLETVYRGGKYVHNIMVEASAEHTRPVAVVSPNEKALRELAGELGVSEDKMHTDSKVRAAVLKDLVDVGRRGGLSGMELVEGVVLADEEWTPASGLVTATQKVNRRMIRERHGADIKKAWGKN</sequence>
<keyword evidence="2" id="KW-0436">Ligase</keyword>
<gene>
    <name evidence="7" type="ORF">DL546_009220</name>
</gene>
<reference evidence="7 8" key="1">
    <citation type="submission" date="2018-08" db="EMBL/GenBank/DDBJ databases">
        <title>Draft genome of the lignicolous fungus Coniochaeta pulveracea.</title>
        <authorList>
            <person name="Borstlap C.J."/>
            <person name="De Witt R.N."/>
            <person name="Botha A."/>
            <person name="Volschenk H."/>
        </authorList>
    </citation>
    <scope>NUCLEOTIDE SEQUENCE [LARGE SCALE GENOMIC DNA]</scope>
    <source>
        <strain evidence="7 8">CAB683</strain>
    </source>
</reference>
<accession>A0A420YN31</accession>
<dbReference type="Gene3D" id="3.40.50.12780">
    <property type="entry name" value="N-terminal domain of ligase-like"/>
    <property type="match status" value="1"/>
</dbReference>